<feature type="non-terminal residue" evidence="1">
    <location>
        <position position="55"/>
    </location>
</feature>
<evidence type="ECO:0000313" key="2">
    <source>
        <dbReference type="Proteomes" id="UP001187531"/>
    </source>
</evidence>
<reference evidence="1" key="1">
    <citation type="submission" date="2023-07" db="EMBL/GenBank/DDBJ databases">
        <title>Chromosome-level genome assembly of Artemia franciscana.</title>
        <authorList>
            <person name="Jo E."/>
        </authorList>
    </citation>
    <scope>NUCLEOTIDE SEQUENCE</scope>
    <source>
        <tissue evidence="1">Whole body</tissue>
    </source>
</reference>
<dbReference type="EMBL" id="JAVRJZ010000017">
    <property type="protein sequence ID" value="KAK2710241.1"/>
    <property type="molecule type" value="Genomic_DNA"/>
</dbReference>
<keyword evidence="2" id="KW-1185">Reference proteome</keyword>
<dbReference type="AlphaFoldDB" id="A0AA88HM86"/>
<dbReference type="Proteomes" id="UP001187531">
    <property type="component" value="Unassembled WGS sequence"/>
</dbReference>
<comment type="caution">
    <text evidence="1">The sequence shown here is derived from an EMBL/GenBank/DDBJ whole genome shotgun (WGS) entry which is preliminary data.</text>
</comment>
<organism evidence="1 2">
    <name type="scientific">Artemia franciscana</name>
    <name type="common">Brine shrimp</name>
    <name type="synonym">Artemia sanfranciscana</name>
    <dbReference type="NCBI Taxonomy" id="6661"/>
    <lineage>
        <taxon>Eukaryota</taxon>
        <taxon>Metazoa</taxon>
        <taxon>Ecdysozoa</taxon>
        <taxon>Arthropoda</taxon>
        <taxon>Crustacea</taxon>
        <taxon>Branchiopoda</taxon>
        <taxon>Anostraca</taxon>
        <taxon>Artemiidae</taxon>
        <taxon>Artemia</taxon>
    </lineage>
</organism>
<name>A0AA88HM86_ARTSF</name>
<gene>
    <name evidence="1" type="ORF">QYM36_013780</name>
</gene>
<sequence>MIVLQIHFEKFNKNFIGHSATKKCRVSFEKQDGAMYFIAEIVKPDGTFGCKHEFK</sequence>
<accession>A0AA88HM86</accession>
<evidence type="ECO:0000313" key="1">
    <source>
        <dbReference type="EMBL" id="KAK2710241.1"/>
    </source>
</evidence>
<proteinExistence type="predicted"/>
<protein>
    <submittedName>
        <fullName evidence="1">Uncharacterized protein</fullName>
    </submittedName>
</protein>